<dbReference type="EMBL" id="AP024546">
    <property type="protein sequence ID" value="BCT96399.1"/>
    <property type="molecule type" value="Genomic_DNA"/>
</dbReference>
<protein>
    <recommendedName>
        <fullName evidence="2">histidine kinase</fullName>
        <ecNumber evidence="2">2.7.13.3</ecNumber>
    </recommendedName>
</protein>
<dbReference type="InterPro" id="IPR036890">
    <property type="entry name" value="HATPase_C_sf"/>
</dbReference>
<keyword evidence="7" id="KW-1185">Reference proteome</keyword>
<accession>A0ABM7QFK6</accession>
<dbReference type="InterPro" id="IPR036097">
    <property type="entry name" value="HisK_dim/P_sf"/>
</dbReference>
<dbReference type="Gene3D" id="3.30.565.10">
    <property type="entry name" value="Histidine kinase-like ATPase, C-terminal domain"/>
    <property type="match status" value="1"/>
</dbReference>
<dbReference type="Pfam" id="PF00512">
    <property type="entry name" value="HisKA"/>
    <property type="match status" value="1"/>
</dbReference>
<evidence type="ECO:0000313" key="7">
    <source>
        <dbReference type="Proteomes" id="UP000680514"/>
    </source>
</evidence>
<dbReference type="PROSITE" id="PS50109">
    <property type="entry name" value="HIS_KIN"/>
    <property type="match status" value="1"/>
</dbReference>
<evidence type="ECO:0000313" key="6">
    <source>
        <dbReference type="EMBL" id="BCT96399.1"/>
    </source>
</evidence>
<dbReference type="EC" id="2.7.13.3" evidence="2"/>
<organism evidence="6 7">
    <name type="scientific">Lysobacter helvus</name>
    <dbReference type="NCBI Taxonomy" id="2675059"/>
    <lineage>
        <taxon>Bacteria</taxon>
        <taxon>Pseudomonadati</taxon>
        <taxon>Pseudomonadota</taxon>
        <taxon>Gammaproteobacteria</taxon>
        <taxon>Lysobacterales</taxon>
        <taxon>Lysobacteraceae</taxon>
        <taxon>Lysobacter</taxon>
    </lineage>
</organism>
<sequence length="266" mass="28625">MQTNANTNQDERRQHRAGHAGGDAPAMNDGPAAFPMALLASVLHDLRAPLSVMMGAAEVLRHSQPRMDEDERHAFLAIIRHEGERLDGYLRNLQHMTRASRDAAGGLALVRDWVGIDEIVGCAVNRARRLGAGARIDVEAAPRLALLHVHGALLEQAIFNVLHNATKYSPADEAILVRIEQNARETIVEIRDAGPGIAASVGEHAFEMFVTDAGDTHGGSGLGLWISRSIVRAHGGDIRTCPADLPHGTCFRLTLPTREAPPDAAP</sequence>
<evidence type="ECO:0000259" key="5">
    <source>
        <dbReference type="PROSITE" id="PS50109"/>
    </source>
</evidence>
<evidence type="ECO:0000256" key="2">
    <source>
        <dbReference type="ARBA" id="ARBA00012438"/>
    </source>
</evidence>
<dbReference type="SMART" id="SM00388">
    <property type="entry name" value="HisKA"/>
    <property type="match status" value="1"/>
</dbReference>
<dbReference type="PANTHER" id="PTHR45569:SF1">
    <property type="entry name" value="SENSOR PROTEIN KDPD"/>
    <property type="match status" value="1"/>
</dbReference>
<dbReference type="Proteomes" id="UP000680514">
    <property type="component" value="Chromosome"/>
</dbReference>
<reference evidence="6 7" key="1">
    <citation type="submission" date="2021-03" db="EMBL/GenBank/DDBJ databases">
        <title>Complete Genome Sequences of Two Lysobacter Strains Isolated from Sea Water (Lysobacter caseinilyticus) and Soil (Lysobacter helvus) in South Korea.</title>
        <authorList>
            <person name="Watanabe Y."/>
            <person name="Arakawa K."/>
        </authorList>
    </citation>
    <scope>NUCLEOTIDE SEQUENCE [LARGE SCALE GENOMIC DNA]</scope>
    <source>
        <strain evidence="6 7">D10</strain>
    </source>
</reference>
<proteinExistence type="predicted"/>
<dbReference type="SMART" id="SM00387">
    <property type="entry name" value="HATPase_c"/>
    <property type="match status" value="1"/>
</dbReference>
<dbReference type="PANTHER" id="PTHR45569">
    <property type="entry name" value="SENSOR PROTEIN KDPD"/>
    <property type="match status" value="1"/>
</dbReference>
<dbReference type="CDD" id="cd00082">
    <property type="entry name" value="HisKA"/>
    <property type="match status" value="1"/>
</dbReference>
<evidence type="ECO:0000256" key="4">
    <source>
        <dbReference type="SAM" id="MobiDB-lite"/>
    </source>
</evidence>
<dbReference type="InterPro" id="IPR003661">
    <property type="entry name" value="HisK_dim/P_dom"/>
</dbReference>
<name>A0ABM7QFK6_9GAMM</name>
<dbReference type="CDD" id="cd00075">
    <property type="entry name" value="HATPase"/>
    <property type="match status" value="1"/>
</dbReference>
<dbReference type="SUPFAM" id="SSF55874">
    <property type="entry name" value="ATPase domain of HSP90 chaperone/DNA topoisomerase II/histidine kinase"/>
    <property type="match status" value="1"/>
</dbReference>
<dbReference type="PRINTS" id="PR00344">
    <property type="entry name" value="BCTRLSENSOR"/>
</dbReference>
<dbReference type="InterPro" id="IPR052023">
    <property type="entry name" value="Histidine_kinase_KdpD"/>
</dbReference>
<dbReference type="Gene3D" id="1.10.287.130">
    <property type="match status" value="1"/>
</dbReference>
<feature type="domain" description="Histidine kinase" evidence="5">
    <location>
        <begin position="41"/>
        <end position="259"/>
    </location>
</feature>
<keyword evidence="3" id="KW-0597">Phosphoprotein</keyword>
<evidence type="ECO:0000256" key="3">
    <source>
        <dbReference type="ARBA" id="ARBA00022553"/>
    </source>
</evidence>
<feature type="region of interest" description="Disordered" evidence="4">
    <location>
        <begin position="1"/>
        <end position="28"/>
    </location>
</feature>
<dbReference type="RefSeq" id="WP_213434183.1">
    <property type="nucleotide sequence ID" value="NZ_AP024546.1"/>
</dbReference>
<comment type="catalytic activity">
    <reaction evidence="1">
        <text>ATP + protein L-histidine = ADP + protein N-phospho-L-histidine.</text>
        <dbReference type="EC" id="2.7.13.3"/>
    </reaction>
</comment>
<gene>
    <name evidence="6" type="ORF">LYSHEL_22700</name>
</gene>
<evidence type="ECO:0000256" key="1">
    <source>
        <dbReference type="ARBA" id="ARBA00000085"/>
    </source>
</evidence>
<dbReference type="SUPFAM" id="SSF47384">
    <property type="entry name" value="Homodimeric domain of signal transducing histidine kinase"/>
    <property type="match status" value="1"/>
</dbReference>
<dbReference type="InterPro" id="IPR005467">
    <property type="entry name" value="His_kinase_dom"/>
</dbReference>
<dbReference type="InterPro" id="IPR003594">
    <property type="entry name" value="HATPase_dom"/>
</dbReference>
<dbReference type="Pfam" id="PF02518">
    <property type="entry name" value="HATPase_c"/>
    <property type="match status" value="1"/>
</dbReference>
<dbReference type="InterPro" id="IPR004358">
    <property type="entry name" value="Sig_transdc_His_kin-like_C"/>
</dbReference>